<dbReference type="EMBL" id="CP015217">
    <property type="protein sequence ID" value="AOP35063.1"/>
    <property type="molecule type" value="Genomic_DNA"/>
</dbReference>
<dbReference type="NCBIfam" id="NF047439">
    <property type="entry name" value="prenyl_LA_0991"/>
    <property type="match status" value="1"/>
</dbReference>
<dbReference type="Proteomes" id="UP000094197">
    <property type="component" value="Chromosome 1"/>
</dbReference>
<evidence type="ECO:0000313" key="3">
    <source>
        <dbReference type="Proteomes" id="UP000094197"/>
    </source>
</evidence>
<keyword evidence="1" id="KW-0472">Membrane</keyword>
<accession>A0A1D7UZQ3</accession>
<dbReference type="KEGG" id="laj:A0128_15160"/>
<dbReference type="OrthoDB" id="340152at2"/>
<evidence type="ECO:0000313" key="2">
    <source>
        <dbReference type="EMBL" id="AOP35063.1"/>
    </source>
</evidence>
<proteinExistence type="predicted"/>
<feature type="transmembrane region" description="Helical" evidence="1">
    <location>
        <begin position="137"/>
        <end position="156"/>
    </location>
</feature>
<protein>
    <recommendedName>
        <fullName evidence="4">Prenyltransferase</fullName>
    </recommendedName>
</protein>
<feature type="transmembrane region" description="Helical" evidence="1">
    <location>
        <begin position="230"/>
        <end position="249"/>
    </location>
</feature>
<dbReference type="AlphaFoldDB" id="A0A1D7UZQ3"/>
<feature type="transmembrane region" description="Helical" evidence="1">
    <location>
        <begin position="162"/>
        <end position="183"/>
    </location>
</feature>
<evidence type="ECO:0000256" key="1">
    <source>
        <dbReference type="SAM" id="Phobius"/>
    </source>
</evidence>
<feature type="transmembrane region" description="Helical" evidence="1">
    <location>
        <begin position="12"/>
        <end position="35"/>
    </location>
</feature>
<organism evidence="2 3">
    <name type="scientific">Leptospira tipperaryensis</name>
    <dbReference type="NCBI Taxonomy" id="2564040"/>
    <lineage>
        <taxon>Bacteria</taxon>
        <taxon>Pseudomonadati</taxon>
        <taxon>Spirochaetota</taxon>
        <taxon>Spirochaetia</taxon>
        <taxon>Leptospirales</taxon>
        <taxon>Leptospiraceae</taxon>
        <taxon>Leptospira</taxon>
    </lineage>
</organism>
<reference evidence="2 3" key="1">
    <citation type="submission" date="2016-04" db="EMBL/GenBank/DDBJ databases">
        <title>Complete genome seqeunce of Leptospira alstonii serovar Room22.</title>
        <authorList>
            <person name="Nally J.E."/>
            <person name="Bayles D.O."/>
            <person name="Hurley D."/>
            <person name="Fanning S."/>
            <person name="McMahon B.J."/>
            <person name="Arent Z."/>
        </authorList>
    </citation>
    <scope>NUCLEOTIDE SEQUENCE [LARGE SCALE GENOMIC DNA]</scope>
    <source>
        <strain evidence="2 3">GWTS #1</strain>
    </source>
</reference>
<keyword evidence="1" id="KW-1133">Transmembrane helix</keyword>
<gene>
    <name evidence="2" type="ORF">A0128_15160</name>
</gene>
<feature type="transmembrane region" description="Helical" evidence="1">
    <location>
        <begin position="261"/>
        <end position="281"/>
    </location>
</feature>
<feature type="transmembrane region" description="Helical" evidence="1">
    <location>
        <begin position="107"/>
        <end position="125"/>
    </location>
</feature>
<evidence type="ECO:0008006" key="4">
    <source>
        <dbReference type="Google" id="ProtNLM"/>
    </source>
</evidence>
<sequence length="284" mass="32908">MSGSILKKAFFYWNVLSIDIVLGALASALFVSTLLETTMRTAFWFLLPTAVWIIYTADHLFDGWKLGETSVNLRHKFHYDNLIFLSILTGILAVLCFIFSILFLREWIVTAGLILGIFVFFHVLLSYLQLNFFWKECSVSILYTAGVWFGPFLLTTKTKTEILIPCLLFLLAALCNSFMNSYMERELDQKENVESILKQISPRALKRCVFALASLGLGTNLYWLVGNPKLIPEFLYFCFGSLIPAWIVYRESYFQKNQFYRIFGEGYFILSFLPVIVRKWILPF</sequence>
<keyword evidence="3" id="KW-1185">Reference proteome</keyword>
<feature type="transmembrane region" description="Helical" evidence="1">
    <location>
        <begin position="41"/>
        <end position="61"/>
    </location>
</feature>
<feature type="transmembrane region" description="Helical" evidence="1">
    <location>
        <begin position="204"/>
        <end position="224"/>
    </location>
</feature>
<feature type="transmembrane region" description="Helical" evidence="1">
    <location>
        <begin position="82"/>
        <end position="101"/>
    </location>
</feature>
<keyword evidence="1" id="KW-0812">Transmembrane</keyword>
<name>A0A1D7UZQ3_9LEPT</name>